<protein>
    <submittedName>
        <fullName evidence="1">Mycothiol S-conjugate amidase</fullName>
        <ecNumber evidence="1">3.5.1.115</ecNumber>
    </submittedName>
</protein>
<keyword evidence="2" id="KW-1185">Reference proteome</keyword>
<dbReference type="Pfam" id="PF02585">
    <property type="entry name" value="PIG-L"/>
    <property type="match status" value="1"/>
</dbReference>
<dbReference type="EMBL" id="CP036269">
    <property type="protein sequence ID" value="QDT45811.1"/>
    <property type="molecule type" value="Genomic_DNA"/>
</dbReference>
<dbReference type="KEGG" id="gaz:Pan241w_59390"/>
<dbReference type="EC" id="3.5.1.115" evidence="1"/>
<dbReference type="AlphaFoldDB" id="A0A517RPL0"/>
<organism evidence="1 2">
    <name type="scientific">Gimesia alba</name>
    <dbReference type="NCBI Taxonomy" id="2527973"/>
    <lineage>
        <taxon>Bacteria</taxon>
        <taxon>Pseudomonadati</taxon>
        <taxon>Planctomycetota</taxon>
        <taxon>Planctomycetia</taxon>
        <taxon>Planctomycetales</taxon>
        <taxon>Planctomycetaceae</taxon>
        <taxon>Gimesia</taxon>
    </lineage>
</organism>
<dbReference type="PANTHER" id="PTHR12993:SF11">
    <property type="entry name" value="N-ACETYLGLUCOSAMINYL-PHOSPHATIDYLINOSITOL DE-N-ACETYLASE"/>
    <property type="match status" value="1"/>
</dbReference>
<accession>A0A517RPL0</accession>
<dbReference type="InterPro" id="IPR024078">
    <property type="entry name" value="LmbE-like_dom_sf"/>
</dbReference>
<dbReference type="Proteomes" id="UP000317171">
    <property type="component" value="Chromosome"/>
</dbReference>
<dbReference type="PANTHER" id="PTHR12993">
    <property type="entry name" value="N-ACETYLGLUCOSAMINYL-PHOSPHATIDYLINOSITOL DE-N-ACETYLASE-RELATED"/>
    <property type="match status" value="1"/>
</dbReference>
<dbReference type="Gene3D" id="3.40.50.10320">
    <property type="entry name" value="LmbE-like"/>
    <property type="match status" value="1"/>
</dbReference>
<dbReference type="GO" id="GO:0016811">
    <property type="term" value="F:hydrolase activity, acting on carbon-nitrogen (but not peptide) bonds, in linear amides"/>
    <property type="evidence" value="ECO:0007669"/>
    <property type="project" value="TreeGrafter"/>
</dbReference>
<proteinExistence type="predicted"/>
<gene>
    <name evidence="1" type="primary">mca_4</name>
    <name evidence="1" type="ORF">Pan241w_59390</name>
</gene>
<keyword evidence="1" id="KW-0378">Hydrolase</keyword>
<dbReference type="InterPro" id="IPR003737">
    <property type="entry name" value="GlcNAc_PI_deacetylase-related"/>
</dbReference>
<dbReference type="SUPFAM" id="SSF102588">
    <property type="entry name" value="LmbE-like"/>
    <property type="match status" value="1"/>
</dbReference>
<dbReference type="RefSeq" id="WP_145222789.1">
    <property type="nucleotide sequence ID" value="NZ_CP036269.1"/>
</dbReference>
<reference evidence="1 2" key="1">
    <citation type="submission" date="2019-02" db="EMBL/GenBank/DDBJ databases">
        <title>Deep-cultivation of Planctomycetes and their phenomic and genomic characterization uncovers novel biology.</title>
        <authorList>
            <person name="Wiegand S."/>
            <person name="Jogler M."/>
            <person name="Boedeker C."/>
            <person name="Pinto D."/>
            <person name="Vollmers J."/>
            <person name="Rivas-Marin E."/>
            <person name="Kohn T."/>
            <person name="Peeters S.H."/>
            <person name="Heuer A."/>
            <person name="Rast P."/>
            <person name="Oberbeckmann S."/>
            <person name="Bunk B."/>
            <person name="Jeske O."/>
            <person name="Meyerdierks A."/>
            <person name="Storesund J.E."/>
            <person name="Kallscheuer N."/>
            <person name="Luecker S."/>
            <person name="Lage O.M."/>
            <person name="Pohl T."/>
            <person name="Merkel B.J."/>
            <person name="Hornburger P."/>
            <person name="Mueller R.-W."/>
            <person name="Bruemmer F."/>
            <person name="Labrenz M."/>
            <person name="Spormann A.M."/>
            <person name="Op den Camp H."/>
            <person name="Overmann J."/>
            <person name="Amann R."/>
            <person name="Jetten M.S.M."/>
            <person name="Mascher T."/>
            <person name="Medema M.H."/>
            <person name="Devos D.P."/>
            <person name="Kaster A.-K."/>
            <person name="Ovreas L."/>
            <person name="Rohde M."/>
            <person name="Galperin M.Y."/>
            <person name="Jogler C."/>
        </authorList>
    </citation>
    <scope>NUCLEOTIDE SEQUENCE [LARGE SCALE GENOMIC DNA]</scope>
    <source>
        <strain evidence="1 2">Pan241w</strain>
    </source>
</reference>
<name>A0A517RPL0_9PLAN</name>
<dbReference type="OrthoDB" id="9790023at2"/>
<evidence type="ECO:0000313" key="2">
    <source>
        <dbReference type="Proteomes" id="UP000317171"/>
    </source>
</evidence>
<sequence>MKLNFEQERLLAVVAHPDDAELLCAGTLARAHQEGAAVGICVLCQGDKGQPEPPIQNLAEVRQQEMHSAAKLLGADLFFGDNPDGALFDSLERRRQLTEIIRQFSPTLVLAHSQSDYHADHRASSVITEAATWFSASAGNQTQTPALKQPPVLWWMDTVNMTQFEPHFYIDVSEYVDTKLAMLDCHQSQLQRGKDTSFSPLRDLMLQQCSARGTQSGVSAAEAFQSHTAWKRCAAW</sequence>
<evidence type="ECO:0000313" key="1">
    <source>
        <dbReference type="EMBL" id="QDT45811.1"/>
    </source>
</evidence>